<accession>A0A7X0LK68</accession>
<organism evidence="2 3">
    <name type="scientific">Algisphaera agarilytica</name>
    <dbReference type="NCBI Taxonomy" id="1385975"/>
    <lineage>
        <taxon>Bacteria</taxon>
        <taxon>Pseudomonadati</taxon>
        <taxon>Planctomycetota</taxon>
        <taxon>Phycisphaerae</taxon>
        <taxon>Phycisphaerales</taxon>
        <taxon>Phycisphaeraceae</taxon>
        <taxon>Algisphaera</taxon>
    </lineage>
</organism>
<keyword evidence="3" id="KW-1185">Reference proteome</keyword>
<dbReference type="RefSeq" id="WP_184675971.1">
    <property type="nucleotide sequence ID" value="NZ_JACHGY010000001.1"/>
</dbReference>
<evidence type="ECO:0000256" key="1">
    <source>
        <dbReference type="SAM" id="Phobius"/>
    </source>
</evidence>
<feature type="transmembrane region" description="Helical" evidence="1">
    <location>
        <begin position="93"/>
        <end position="114"/>
    </location>
</feature>
<dbReference type="AlphaFoldDB" id="A0A7X0LK68"/>
<keyword evidence="1" id="KW-1133">Transmembrane helix</keyword>
<evidence type="ECO:0000313" key="3">
    <source>
        <dbReference type="Proteomes" id="UP000541810"/>
    </source>
</evidence>
<keyword evidence="1" id="KW-0472">Membrane</keyword>
<protein>
    <submittedName>
        <fullName evidence="2">Uncharacterized protein</fullName>
    </submittedName>
</protein>
<gene>
    <name evidence="2" type="ORF">HNQ40_000449</name>
</gene>
<name>A0A7X0LK68_9BACT</name>
<keyword evidence="1" id="KW-0812">Transmembrane</keyword>
<dbReference type="Proteomes" id="UP000541810">
    <property type="component" value="Unassembled WGS sequence"/>
</dbReference>
<proteinExistence type="predicted"/>
<reference evidence="2 3" key="1">
    <citation type="submission" date="2020-08" db="EMBL/GenBank/DDBJ databases">
        <title>Genomic Encyclopedia of Type Strains, Phase IV (KMG-IV): sequencing the most valuable type-strain genomes for metagenomic binning, comparative biology and taxonomic classification.</title>
        <authorList>
            <person name="Goeker M."/>
        </authorList>
    </citation>
    <scope>NUCLEOTIDE SEQUENCE [LARGE SCALE GENOMIC DNA]</scope>
    <source>
        <strain evidence="2 3">DSM 103725</strain>
    </source>
</reference>
<sequence length="177" mass="19657">MSTRSLRPSFRLPLSHPPDEAIGSLESFLDRTDQPIQSQRAGRHMTLTVTPAVRHFWSPWLNLEFENAERAEDAADTAIHTSVHARFSPAPSLWTGFMAVYFSLATAGFFAAMWALAQWTMGNRPLALWVVLACVLGCGGLWWVSMIGQRLAREQMHLLQDALENALVSPADPPAQS</sequence>
<evidence type="ECO:0000313" key="2">
    <source>
        <dbReference type="EMBL" id="MBB6428643.1"/>
    </source>
</evidence>
<comment type="caution">
    <text evidence="2">The sequence shown here is derived from an EMBL/GenBank/DDBJ whole genome shotgun (WGS) entry which is preliminary data.</text>
</comment>
<dbReference type="EMBL" id="JACHGY010000001">
    <property type="protein sequence ID" value="MBB6428643.1"/>
    <property type="molecule type" value="Genomic_DNA"/>
</dbReference>
<feature type="transmembrane region" description="Helical" evidence="1">
    <location>
        <begin position="126"/>
        <end position="144"/>
    </location>
</feature>